<dbReference type="Pfam" id="PF04284">
    <property type="entry name" value="DUF441"/>
    <property type="match status" value="1"/>
</dbReference>
<evidence type="ECO:0000256" key="1">
    <source>
        <dbReference type="ARBA" id="ARBA00022475"/>
    </source>
</evidence>
<accession>A0ABZ1BXV1</accession>
<evidence type="ECO:0000313" key="7">
    <source>
        <dbReference type="Proteomes" id="UP001332192"/>
    </source>
</evidence>
<keyword evidence="2 5" id="KW-0812">Transmembrane</keyword>
<dbReference type="PANTHER" id="PTHR38452:SF1">
    <property type="entry name" value="UPF0756 MEMBRANE PROTEIN YEAL"/>
    <property type="match status" value="1"/>
</dbReference>
<feature type="transmembrane region" description="Helical" evidence="5">
    <location>
        <begin position="113"/>
        <end position="144"/>
    </location>
</feature>
<dbReference type="RefSeq" id="WP_324716906.1">
    <property type="nucleotide sequence ID" value="NZ_CP141615.1"/>
</dbReference>
<evidence type="ECO:0000256" key="2">
    <source>
        <dbReference type="ARBA" id="ARBA00022692"/>
    </source>
</evidence>
<keyword evidence="3 5" id="KW-1133">Transmembrane helix</keyword>
<evidence type="ECO:0000313" key="6">
    <source>
        <dbReference type="EMBL" id="WRP17636.1"/>
    </source>
</evidence>
<organism evidence="6 7">
    <name type="scientific">Carboxydichorda subterranea</name>
    <dbReference type="NCBI Taxonomy" id="3109565"/>
    <lineage>
        <taxon>Bacteria</taxon>
        <taxon>Bacillati</taxon>
        <taxon>Bacillota</taxon>
        <taxon>Limnochordia</taxon>
        <taxon>Limnochordales</taxon>
        <taxon>Geochordaceae</taxon>
        <taxon>Carboxydichorda</taxon>
    </lineage>
</organism>
<evidence type="ECO:0000256" key="4">
    <source>
        <dbReference type="ARBA" id="ARBA00023136"/>
    </source>
</evidence>
<dbReference type="InterPro" id="IPR007382">
    <property type="entry name" value="UPF0756_TM"/>
</dbReference>
<proteinExistence type="predicted"/>
<gene>
    <name evidence="6" type="ORF">U7230_01050</name>
</gene>
<keyword evidence="1" id="KW-1003">Cell membrane</keyword>
<reference evidence="6 7" key="1">
    <citation type="journal article" date="2024" name="Front. Microbiol.">
        <title>Novel thermophilic genera Geochorda gen. nov. and Carboxydochorda gen. nov. from the deep terrestrial subsurface reveal the ecophysiological diversity in the class Limnochordia.</title>
        <authorList>
            <person name="Karnachuk O.V."/>
            <person name="Lukina A.P."/>
            <person name="Avakyan M.R."/>
            <person name="Kadnikov V.V."/>
            <person name="Begmatov S."/>
            <person name="Beletsky A.V."/>
            <person name="Vlasova K.G."/>
            <person name="Novikov A.A."/>
            <person name="Shcherbakova V.A."/>
            <person name="Mardanov A.V."/>
            <person name="Ravin N.V."/>
        </authorList>
    </citation>
    <scope>NUCLEOTIDE SEQUENCE [LARGE SCALE GENOMIC DNA]</scope>
    <source>
        <strain evidence="6 7">L945</strain>
    </source>
</reference>
<keyword evidence="4 5" id="KW-0472">Membrane</keyword>
<dbReference type="EMBL" id="CP141615">
    <property type="protein sequence ID" value="WRP17636.1"/>
    <property type="molecule type" value="Genomic_DNA"/>
</dbReference>
<dbReference type="PANTHER" id="PTHR38452">
    <property type="entry name" value="UPF0756 MEMBRANE PROTEIN YEAL"/>
    <property type="match status" value="1"/>
</dbReference>
<feature type="transmembrane region" description="Helical" evidence="5">
    <location>
        <begin position="74"/>
        <end position="93"/>
    </location>
</feature>
<evidence type="ECO:0000256" key="5">
    <source>
        <dbReference type="SAM" id="Phobius"/>
    </source>
</evidence>
<evidence type="ECO:0000256" key="3">
    <source>
        <dbReference type="ARBA" id="ARBA00022989"/>
    </source>
</evidence>
<feature type="transmembrane region" description="Helical" evidence="5">
    <location>
        <begin position="44"/>
        <end position="62"/>
    </location>
</feature>
<keyword evidence="7" id="KW-1185">Reference proteome</keyword>
<name>A0ABZ1BXV1_9FIRM</name>
<dbReference type="Proteomes" id="UP001332192">
    <property type="component" value="Chromosome"/>
</dbReference>
<protein>
    <submittedName>
        <fullName evidence="6">DUF441 family protein</fullName>
    </submittedName>
</protein>
<sequence>MGESLLLLTLAAAGLLGGNDAVGIAALVALGVRAVGSAPLLEGTAHHSLHLGILFLVLSLLLNALSTGQQALTLFSRMVGTPAGLLSLVVGFYSTRMAADGITLMQRQPEALLGLVMGSLIGVWVLGGVPVGPLVAAGIVQLLLRVWPR</sequence>